<dbReference type="InterPro" id="IPR029962">
    <property type="entry name" value="TBL"/>
</dbReference>
<dbReference type="PANTHER" id="PTHR32285">
    <property type="entry name" value="PROTEIN TRICHOME BIREFRINGENCE-LIKE 9-RELATED"/>
    <property type="match status" value="1"/>
</dbReference>
<feature type="domain" description="Trichome birefringence-like C-terminal" evidence="8">
    <location>
        <begin position="579"/>
        <end position="675"/>
    </location>
</feature>
<dbReference type="Pfam" id="PF14416">
    <property type="entry name" value="PMR5N"/>
    <property type="match status" value="3"/>
</dbReference>
<feature type="transmembrane region" description="Helical" evidence="7">
    <location>
        <begin position="15"/>
        <end position="34"/>
    </location>
</feature>
<feature type="transmembrane region" description="Helical" evidence="7">
    <location>
        <begin position="219"/>
        <end position="239"/>
    </location>
</feature>
<evidence type="ECO:0000259" key="8">
    <source>
        <dbReference type="Pfam" id="PF13839"/>
    </source>
</evidence>
<protein>
    <recommendedName>
        <fullName evidence="12">Trichome birefringence-like N-terminal domain-containing protein</fullName>
    </recommendedName>
</protein>
<keyword evidence="4" id="KW-0735">Signal-anchor</keyword>
<keyword evidence="11" id="KW-1185">Reference proteome</keyword>
<evidence type="ECO:0000256" key="5">
    <source>
        <dbReference type="ARBA" id="ARBA00022989"/>
    </source>
</evidence>
<evidence type="ECO:0000313" key="10">
    <source>
        <dbReference type="EMBL" id="OMO50082.1"/>
    </source>
</evidence>
<dbReference type="Proteomes" id="UP000188268">
    <property type="component" value="Unassembled WGS sequence"/>
</dbReference>
<accession>A0A1R3FW68</accession>
<dbReference type="GO" id="GO:0016020">
    <property type="term" value="C:membrane"/>
    <property type="evidence" value="ECO:0007669"/>
    <property type="project" value="UniProtKB-SubCell"/>
</dbReference>
<dbReference type="OrthoDB" id="630188at2759"/>
<dbReference type="GO" id="GO:0016413">
    <property type="term" value="F:O-acetyltransferase activity"/>
    <property type="evidence" value="ECO:0007669"/>
    <property type="project" value="InterPro"/>
</dbReference>
<dbReference type="EMBL" id="AWWV01016302">
    <property type="protein sequence ID" value="OMO50082.1"/>
    <property type="molecule type" value="Genomic_DNA"/>
</dbReference>
<proteinExistence type="inferred from homology"/>
<feature type="domain" description="Trichome birefringence-like N-terminal" evidence="9">
    <location>
        <begin position="524"/>
        <end position="578"/>
    </location>
</feature>
<dbReference type="PANTHER" id="PTHR32285:SF157">
    <property type="entry name" value="PROTEIN TRICHOME BIREFRINGENCE-LIKE 30"/>
    <property type="match status" value="1"/>
</dbReference>
<keyword evidence="6 7" id="KW-0472">Membrane</keyword>
<evidence type="ECO:0000313" key="11">
    <source>
        <dbReference type="Proteomes" id="UP000188268"/>
    </source>
</evidence>
<gene>
    <name evidence="10" type="ORF">CCACVL1_30648</name>
</gene>
<evidence type="ECO:0000256" key="7">
    <source>
        <dbReference type="SAM" id="Phobius"/>
    </source>
</evidence>
<feature type="domain" description="Trichome birefringence-like N-terminal" evidence="9">
    <location>
        <begin position="68"/>
        <end position="93"/>
    </location>
</feature>
<evidence type="ECO:0000256" key="3">
    <source>
        <dbReference type="ARBA" id="ARBA00022692"/>
    </source>
</evidence>
<comment type="similarity">
    <text evidence="2">Belongs to the PC-esterase family. TBL subfamily.</text>
</comment>
<keyword evidence="5 7" id="KW-1133">Transmembrane helix</keyword>
<keyword evidence="3 7" id="KW-0812">Transmembrane</keyword>
<comment type="subcellular location">
    <subcellularLocation>
        <location evidence="1">Membrane</location>
        <topology evidence="1">Single-pass membrane protein</topology>
    </subcellularLocation>
</comment>
<feature type="domain" description="Trichome birefringence-like C-terminal" evidence="8">
    <location>
        <begin position="327"/>
        <end position="359"/>
    </location>
</feature>
<feature type="domain" description="Trichome birefringence-like C-terminal" evidence="8">
    <location>
        <begin position="360"/>
        <end position="421"/>
    </location>
</feature>
<evidence type="ECO:0000256" key="4">
    <source>
        <dbReference type="ARBA" id="ARBA00022968"/>
    </source>
</evidence>
<evidence type="ECO:0000256" key="1">
    <source>
        <dbReference type="ARBA" id="ARBA00004167"/>
    </source>
</evidence>
<evidence type="ECO:0000256" key="6">
    <source>
        <dbReference type="ARBA" id="ARBA00023136"/>
    </source>
</evidence>
<evidence type="ECO:0000259" key="9">
    <source>
        <dbReference type="Pfam" id="PF14416"/>
    </source>
</evidence>
<evidence type="ECO:0008006" key="12">
    <source>
        <dbReference type="Google" id="ProtNLM"/>
    </source>
</evidence>
<dbReference type="STRING" id="210143.A0A1R3FW68"/>
<dbReference type="GO" id="GO:0005794">
    <property type="term" value="C:Golgi apparatus"/>
    <property type="evidence" value="ECO:0007669"/>
    <property type="project" value="TreeGrafter"/>
</dbReference>
<evidence type="ECO:0000256" key="2">
    <source>
        <dbReference type="ARBA" id="ARBA00007727"/>
    </source>
</evidence>
<name>A0A1R3FW68_COCAP</name>
<dbReference type="InterPro" id="IPR026057">
    <property type="entry name" value="TBL_C"/>
</dbReference>
<dbReference type="AlphaFoldDB" id="A0A1R3FW68"/>
<organism evidence="10 11">
    <name type="scientific">Corchorus capsularis</name>
    <name type="common">Jute</name>
    <dbReference type="NCBI Taxonomy" id="210143"/>
    <lineage>
        <taxon>Eukaryota</taxon>
        <taxon>Viridiplantae</taxon>
        <taxon>Streptophyta</taxon>
        <taxon>Embryophyta</taxon>
        <taxon>Tracheophyta</taxon>
        <taxon>Spermatophyta</taxon>
        <taxon>Magnoliopsida</taxon>
        <taxon>eudicotyledons</taxon>
        <taxon>Gunneridae</taxon>
        <taxon>Pentapetalae</taxon>
        <taxon>rosids</taxon>
        <taxon>malvids</taxon>
        <taxon>Malvales</taxon>
        <taxon>Malvaceae</taxon>
        <taxon>Grewioideae</taxon>
        <taxon>Apeibeae</taxon>
        <taxon>Corchorus</taxon>
    </lineage>
</organism>
<reference evidence="10 11" key="1">
    <citation type="submission" date="2013-09" db="EMBL/GenBank/DDBJ databases">
        <title>Corchorus capsularis genome sequencing.</title>
        <authorList>
            <person name="Alam M."/>
            <person name="Haque M.S."/>
            <person name="Islam M.S."/>
            <person name="Emdad E.M."/>
            <person name="Islam M.M."/>
            <person name="Ahmed B."/>
            <person name="Halim A."/>
            <person name="Hossen Q.M.M."/>
            <person name="Hossain M.Z."/>
            <person name="Ahmed R."/>
            <person name="Khan M.M."/>
            <person name="Islam R."/>
            <person name="Rashid M.M."/>
            <person name="Khan S.A."/>
            <person name="Rahman M.S."/>
            <person name="Alam M."/>
        </authorList>
    </citation>
    <scope>NUCLEOTIDE SEQUENCE [LARGE SCALE GENOMIC DNA]</scope>
    <source>
        <strain evidence="11">cv. CVL-1</strain>
        <tissue evidence="10">Whole seedling</tissue>
    </source>
</reference>
<feature type="domain" description="Trichome birefringence-like C-terminal" evidence="8">
    <location>
        <begin position="95"/>
        <end position="212"/>
    </location>
</feature>
<dbReference type="InterPro" id="IPR025846">
    <property type="entry name" value="TBL_N"/>
</dbReference>
<feature type="domain" description="Trichome birefringence-like N-terminal" evidence="9">
    <location>
        <begin position="272"/>
        <end position="326"/>
    </location>
</feature>
<comment type="caution">
    <text evidence="10">The sequence shown here is derived from an EMBL/GenBank/DDBJ whole genome shotgun (WGS) entry which is preliminary data.</text>
</comment>
<dbReference type="Gramene" id="OMO50082">
    <property type="protein sequence ID" value="OMO50082"/>
    <property type="gene ID" value="CCACVL1_30648"/>
</dbReference>
<sequence length="708" mass="82755">MKLHGCSISHKSKSYYQVLFLGSLILILLFKWFIYKGDFKEVARTFFLSRFNFKPLEEDDEEVNLPPKECDLFTGNWVLDNKTHPLYKESECKKSLTKLGSLVIFNIEEYNSTVEFYWAPFLVESNSDNPWRHSIKDRIIKPESIKNGGDDWKGVDFLIFNTYIWWMNTGNMKVLSSDWNNPDGIKCAKETLPLMNMSTPPNKAMKLQGCSISHKSKSYYQVLVLGSLILILLFKWFIYKGDFREVATTSFWSRFNFKSPEEDEQVNDLPPKECDLFTGNWVLDNKTQPLYEESECEFLSQQVTCLKNGRQDSLYQNWRWQPKDCSLPKFRAKVLLEKLRGKRLMFVGDSLNRNQWESMEYNSTVEFYWAPFLVESNSDNLWKHSVKDRIIKPESIKNGGDDWKGADFLIFNTYVWWTNTWNTKVLSSDWNNPDGINCAKETLPMMNMSTPPNIGTDYRLFSVVANKPFQESSNSSSVRVQDRNDGKAEIETGKGKEDLELLTIMEEEEEGEDGENKRVVLPLEECDIFTGEWVFDNGSHPLYKEEECEFLTEMVTCLKNGRPDSLYQKWRWQPRDCSLPKFDAKLLLEKLSGKRLMFVGDSINFNQMLSLVCMVQSAIPPEKKSFSYASYTTIFKMEEYNASLEFYWAPFLVESNVDPPNKRDGTVEPELFLEHQRRDKVLERDDSDPQHFYTIERRDESPASRNCS</sequence>
<dbReference type="Pfam" id="PF13839">
    <property type="entry name" value="PC-Esterase"/>
    <property type="match status" value="4"/>
</dbReference>